<evidence type="ECO:0000256" key="6">
    <source>
        <dbReference type="PROSITE-ProRule" id="PRU10099"/>
    </source>
</evidence>
<comment type="caution">
    <text evidence="10">The sequence shown here is derived from an EMBL/GenBank/DDBJ whole genome shotgun (WGS) entry which is preliminary data.</text>
</comment>
<protein>
    <recommendedName>
        <fullName evidence="2">asparaginase</fullName>
        <ecNumber evidence="2">3.5.1.1</ecNumber>
    </recommendedName>
</protein>
<feature type="binding site" evidence="5">
    <location>
        <begin position="92"/>
        <end position="93"/>
    </location>
    <ligand>
        <name>substrate</name>
    </ligand>
</feature>
<evidence type="ECO:0000256" key="5">
    <source>
        <dbReference type="PIRSR" id="PIRSR001220-2"/>
    </source>
</evidence>
<evidence type="ECO:0000313" key="11">
    <source>
        <dbReference type="Proteomes" id="UP000248079"/>
    </source>
</evidence>
<dbReference type="PIRSF" id="PIRSF500176">
    <property type="entry name" value="L_ASNase"/>
    <property type="match status" value="1"/>
</dbReference>
<dbReference type="FunFam" id="3.40.50.40:FF:000001">
    <property type="entry name" value="L-asparaginase 1"/>
    <property type="match status" value="1"/>
</dbReference>
<dbReference type="RefSeq" id="WP_110362876.1">
    <property type="nucleotide sequence ID" value="NZ_QFLI01000011.1"/>
</dbReference>
<reference evidence="10 11" key="1">
    <citation type="submission" date="2018-05" db="EMBL/GenBank/DDBJ databases">
        <title>Marinifilum breve JC075T sp. nov., a marine bacterium isolated from Yongle Blue Hole in the South China Sea.</title>
        <authorList>
            <person name="Fu T."/>
        </authorList>
    </citation>
    <scope>NUCLEOTIDE SEQUENCE [LARGE SCALE GENOMIC DNA]</scope>
    <source>
        <strain evidence="10 11">JC075</strain>
    </source>
</reference>
<evidence type="ECO:0000259" key="8">
    <source>
        <dbReference type="Pfam" id="PF00710"/>
    </source>
</evidence>
<dbReference type="SMART" id="SM00870">
    <property type="entry name" value="Asparaginase"/>
    <property type="match status" value="1"/>
</dbReference>
<dbReference type="InterPro" id="IPR036152">
    <property type="entry name" value="Asp/glu_Ase-like_sf"/>
</dbReference>
<dbReference type="Proteomes" id="UP000248079">
    <property type="component" value="Unassembled WGS sequence"/>
</dbReference>
<feature type="active site" description="O-isoaspartyl threonine intermediate" evidence="4">
    <location>
        <position position="16"/>
    </location>
</feature>
<dbReference type="Gene3D" id="3.40.50.1170">
    <property type="entry name" value="L-asparaginase, N-terminal domain"/>
    <property type="match status" value="1"/>
</dbReference>
<sequence>MDKKQTSILILYTGGTIGMVNDPETGSLIPFDFDHILKQVPELKEFGYELTSIAFDPLIDSSNLNPEVWVKIAELIKENYNNYDGFVVLHGTDTMSFTASALSFMLDNLQKPVILTGSQLPIGTLRTDGKENLITAIEIAAAYKNGQAMVPEVCIVFENQLFRGNRTTKHNAEHFNAFYSYNYPDLAKIGININYNYSAIHYPSHPKQLEISTEFDTNIAILKIFPGINKQVIDSILNIEGLKGVVMETYGAGNAPTDKWFIDSIKEAISRGIVVYNITQCAAGSVEMGLYETSLELLNAGVVSGHDITTEAAISKLMFILGKKLDMQQTKLLLNKSLKGELSQ</sequence>
<dbReference type="EMBL" id="QFLI01000011">
    <property type="protein sequence ID" value="PXX96871.1"/>
    <property type="molecule type" value="Genomic_DNA"/>
</dbReference>
<dbReference type="InterPro" id="IPR037152">
    <property type="entry name" value="L-asparaginase_N_sf"/>
</dbReference>
<keyword evidence="11" id="KW-1185">Reference proteome</keyword>
<evidence type="ECO:0000259" key="9">
    <source>
        <dbReference type="Pfam" id="PF17763"/>
    </source>
</evidence>
<organism evidence="10 11">
    <name type="scientific">Marinifilum breve</name>
    <dbReference type="NCBI Taxonomy" id="2184082"/>
    <lineage>
        <taxon>Bacteria</taxon>
        <taxon>Pseudomonadati</taxon>
        <taxon>Bacteroidota</taxon>
        <taxon>Bacteroidia</taxon>
        <taxon>Marinilabiliales</taxon>
        <taxon>Marinifilaceae</taxon>
    </lineage>
</organism>
<dbReference type="NCBIfam" id="TIGR00519">
    <property type="entry name" value="asnASE_I"/>
    <property type="match status" value="1"/>
</dbReference>
<evidence type="ECO:0000313" key="10">
    <source>
        <dbReference type="EMBL" id="PXX96871.1"/>
    </source>
</evidence>
<feature type="active site" evidence="6">
    <location>
        <position position="16"/>
    </location>
</feature>
<feature type="binding site" evidence="5">
    <location>
        <position position="61"/>
    </location>
    <ligand>
        <name>substrate</name>
    </ligand>
</feature>
<dbReference type="PROSITE" id="PS00144">
    <property type="entry name" value="ASN_GLN_ASE_1"/>
    <property type="match status" value="1"/>
</dbReference>
<gene>
    <name evidence="10" type="ORF">DF185_19725</name>
</gene>
<evidence type="ECO:0000256" key="7">
    <source>
        <dbReference type="PROSITE-ProRule" id="PRU10100"/>
    </source>
</evidence>
<feature type="domain" description="Asparaginase/glutaminase C-terminal" evidence="9">
    <location>
        <begin position="218"/>
        <end position="331"/>
    </location>
</feature>
<evidence type="ECO:0000256" key="2">
    <source>
        <dbReference type="ARBA" id="ARBA00012920"/>
    </source>
</evidence>
<dbReference type="InterPro" id="IPR020827">
    <property type="entry name" value="Asparaginase/glutaminase_AS1"/>
</dbReference>
<dbReference type="InterPro" id="IPR027474">
    <property type="entry name" value="L-asparaginase_N"/>
</dbReference>
<evidence type="ECO:0000256" key="4">
    <source>
        <dbReference type="PIRSR" id="PIRSR001220-1"/>
    </source>
</evidence>
<comment type="similarity">
    <text evidence="1">Belongs to the asparaginase 1 family.</text>
</comment>
<keyword evidence="3" id="KW-0378">Hydrolase</keyword>
<dbReference type="InterPro" id="IPR040919">
    <property type="entry name" value="Asparaginase_C"/>
</dbReference>
<dbReference type="InterPro" id="IPR006033">
    <property type="entry name" value="AsnA_fam"/>
</dbReference>
<evidence type="ECO:0000256" key="1">
    <source>
        <dbReference type="ARBA" id="ARBA00010518"/>
    </source>
</evidence>
<feature type="active site" evidence="7">
    <location>
        <position position="92"/>
    </location>
</feature>
<dbReference type="FunFam" id="3.40.50.1170:FF:000004">
    <property type="entry name" value="L-asparaginase, type I"/>
    <property type="match status" value="1"/>
</dbReference>
<dbReference type="InterPro" id="IPR006034">
    <property type="entry name" value="Asparaginase/glutaminase-like"/>
</dbReference>
<dbReference type="OrthoDB" id="9788068at2"/>
<dbReference type="PANTHER" id="PTHR11707">
    <property type="entry name" value="L-ASPARAGINASE"/>
    <property type="match status" value="1"/>
</dbReference>
<dbReference type="InterPro" id="IPR027473">
    <property type="entry name" value="L-asparaginase_C"/>
</dbReference>
<dbReference type="PROSITE" id="PS51732">
    <property type="entry name" value="ASN_GLN_ASE_3"/>
    <property type="match status" value="1"/>
</dbReference>
<dbReference type="Gene3D" id="3.40.50.40">
    <property type="match status" value="1"/>
</dbReference>
<dbReference type="Pfam" id="PF00710">
    <property type="entry name" value="Asparaginase"/>
    <property type="match status" value="1"/>
</dbReference>
<dbReference type="GO" id="GO:0009066">
    <property type="term" value="P:aspartate family amino acid metabolic process"/>
    <property type="evidence" value="ECO:0007669"/>
    <property type="project" value="UniProtKB-ARBA"/>
</dbReference>
<dbReference type="GO" id="GO:0004067">
    <property type="term" value="F:asparaginase activity"/>
    <property type="evidence" value="ECO:0007669"/>
    <property type="project" value="UniProtKB-UniRule"/>
</dbReference>
<dbReference type="EC" id="3.5.1.1" evidence="2"/>
<dbReference type="PROSITE" id="PS00917">
    <property type="entry name" value="ASN_GLN_ASE_2"/>
    <property type="match status" value="1"/>
</dbReference>
<feature type="domain" description="L-asparaginase N-terminal" evidence="8">
    <location>
        <begin position="8"/>
        <end position="199"/>
    </location>
</feature>
<dbReference type="AlphaFoldDB" id="A0A2V3ZRP8"/>
<dbReference type="PANTHER" id="PTHR11707:SF28">
    <property type="entry name" value="60 KDA LYSOPHOSPHOLIPASE"/>
    <property type="match status" value="1"/>
</dbReference>
<dbReference type="InterPro" id="IPR027475">
    <property type="entry name" value="Asparaginase/glutaminase_AS2"/>
</dbReference>
<dbReference type="PIRSF" id="PIRSF001220">
    <property type="entry name" value="L-ASNase_gatD"/>
    <property type="match status" value="1"/>
</dbReference>
<name>A0A2V3ZRP8_9BACT</name>
<accession>A0A2V3ZRP8</accession>
<dbReference type="InterPro" id="IPR041725">
    <property type="entry name" value="L-asparaginase_I"/>
</dbReference>
<dbReference type="CDD" id="cd08963">
    <property type="entry name" value="L-asparaginase_I"/>
    <property type="match status" value="1"/>
</dbReference>
<evidence type="ECO:0000256" key="3">
    <source>
        <dbReference type="ARBA" id="ARBA00022801"/>
    </source>
</evidence>
<dbReference type="PRINTS" id="PR00139">
    <property type="entry name" value="ASNGLNASE"/>
</dbReference>
<dbReference type="SFLD" id="SFLDS00057">
    <property type="entry name" value="Glutaminase/Asparaginase"/>
    <property type="match status" value="1"/>
</dbReference>
<dbReference type="SUPFAM" id="SSF53774">
    <property type="entry name" value="Glutaminase/Asparaginase"/>
    <property type="match status" value="1"/>
</dbReference>
<proteinExistence type="inferred from homology"/>
<dbReference type="Pfam" id="PF17763">
    <property type="entry name" value="Asparaginase_C"/>
    <property type="match status" value="1"/>
</dbReference>